<organism evidence="1 2">
    <name type="scientific">Odynerus spinipes</name>
    <dbReference type="NCBI Taxonomy" id="1348599"/>
    <lineage>
        <taxon>Eukaryota</taxon>
        <taxon>Metazoa</taxon>
        <taxon>Ecdysozoa</taxon>
        <taxon>Arthropoda</taxon>
        <taxon>Hexapoda</taxon>
        <taxon>Insecta</taxon>
        <taxon>Pterygota</taxon>
        <taxon>Neoptera</taxon>
        <taxon>Endopterygota</taxon>
        <taxon>Hymenoptera</taxon>
        <taxon>Apocrita</taxon>
        <taxon>Aculeata</taxon>
        <taxon>Vespoidea</taxon>
        <taxon>Vespidae</taxon>
        <taxon>Eumeninae</taxon>
        <taxon>Odynerus</taxon>
    </lineage>
</organism>
<sequence length="76" mass="8304">MNSPTLLFTAVLIMEPSFVRLDCLMILDGLFIRLEGGTGSGAVLVRARIAPFRQFPFGFELGDRWGGAPHRPTTPA</sequence>
<protein>
    <submittedName>
        <fullName evidence="1">Uncharacterized protein</fullName>
    </submittedName>
</protein>
<gene>
    <name evidence="1" type="ORF">KPH14_006638</name>
</gene>
<dbReference type="EMBL" id="JAIFRP010000026">
    <property type="protein sequence ID" value="KAK2584220.1"/>
    <property type="molecule type" value="Genomic_DNA"/>
</dbReference>
<dbReference type="Proteomes" id="UP001258017">
    <property type="component" value="Unassembled WGS sequence"/>
</dbReference>
<comment type="caution">
    <text evidence="1">The sequence shown here is derived from an EMBL/GenBank/DDBJ whole genome shotgun (WGS) entry which is preliminary data.</text>
</comment>
<reference evidence="1" key="2">
    <citation type="journal article" date="2023" name="Commun. Biol.">
        <title>Intrasexual cuticular hydrocarbon dimorphism in a wasp sheds light on hydrocarbon biosynthesis genes in Hymenoptera.</title>
        <authorList>
            <person name="Moris V.C."/>
            <person name="Podsiadlowski L."/>
            <person name="Martin S."/>
            <person name="Oeyen J.P."/>
            <person name="Donath A."/>
            <person name="Petersen M."/>
            <person name="Wilbrandt J."/>
            <person name="Misof B."/>
            <person name="Liedtke D."/>
            <person name="Thamm M."/>
            <person name="Scheiner R."/>
            <person name="Schmitt T."/>
            <person name="Niehuis O."/>
        </authorList>
    </citation>
    <scope>NUCLEOTIDE SEQUENCE</scope>
    <source>
        <strain evidence="1">GBR_01_08_01A</strain>
    </source>
</reference>
<proteinExistence type="predicted"/>
<accession>A0AAD9RQW2</accession>
<reference evidence="1" key="1">
    <citation type="submission" date="2021-08" db="EMBL/GenBank/DDBJ databases">
        <authorList>
            <person name="Misof B."/>
            <person name="Oliver O."/>
            <person name="Podsiadlowski L."/>
            <person name="Donath A."/>
            <person name="Peters R."/>
            <person name="Mayer C."/>
            <person name="Rust J."/>
            <person name="Gunkel S."/>
            <person name="Lesny P."/>
            <person name="Martin S."/>
            <person name="Oeyen J.P."/>
            <person name="Petersen M."/>
            <person name="Panagiotis P."/>
            <person name="Wilbrandt J."/>
            <person name="Tanja T."/>
        </authorList>
    </citation>
    <scope>NUCLEOTIDE SEQUENCE</scope>
    <source>
        <strain evidence="1">GBR_01_08_01A</strain>
        <tissue evidence="1">Thorax + abdomen</tissue>
    </source>
</reference>
<evidence type="ECO:0000313" key="1">
    <source>
        <dbReference type="EMBL" id="KAK2584220.1"/>
    </source>
</evidence>
<keyword evidence="2" id="KW-1185">Reference proteome</keyword>
<evidence type="ECO:0000313" key="2">
    <source>
        <dbReference type="Proteomes" id="UP001258017"/>
    </source>
</evidence>
<name>A0AAD9RQW2_9HYME</name>
<dbReference type="AlphaFoldDB" id="A0AAD9RQW2"/>